<dbReference type="EMBL" id="JH992966">
    <property type="protein sequence ID" value="EKX54942.1"/>
    <property type="molecule type" value="Genomic_DNA"/>
</dbReference>
<evidence type="ECO:0000313" key="7">
    <source>
        <dbReference type="EnsemblProtists" id="EKX54942"/>
    </source>
</evidence>
<sequence length="198" mass="21682">MYGTQAARSGASTRIPDLLEQLKSEYDALGQESTLLKAQKEDFERKLESQIAELNMMTQTLTELERQHRQMKNTYEDEIKWLKRQIESAGGVVQPRKDGAGMPSVASKVEGTQSSALPSCFGTAAAHSALADAIPNSQIMGDTPMANATNTSAGEPSKAVDSKGRQLDDWNVVHNPNATSKMHIELCHTLEHDYPAPR</sequence>
<evidence type="ECO:0000256" key="4">
    <source>
        <dbReference type="SAM" id="MobiDB-lite"/>
    </source>
</evidence>
<evidence type="ECO:0000313" key="6">
    <source>
        <dbReference type="EMBL" id="EKX54942.1"/>
    </source>
</evidence>
<dbReference type="Proteomes" id="UP000011087">
    <property type="component" value="Unassembled WGS sequence"/>
</dbReference>
<feature type="compositionally biased region" description="Polar residues" evidence="4">
    <location>
        <begin position="140"/>
        <end position="154"/>
    </location>
</feature>
<dbReference type="EnsemblProtists" id="EKX54942">
    <property type="protein sequence ID" value="EKX54942"/>
    <property type="gene ID" value="GUITHDRAFT_99591"/>
</dbReference>
<gene>
    <name evidence="6" type="ORF">GUITHDRAFT_99591</name>
</gene>
<keyword evidence="1" id="KW-0805">Transcription regulation</keyword>
<dbReference type="GeneID" id="17311476"/>
<dbReference type="InterPro" id="IPR013890">
    <property type="entry name" value="Tscrpt_rep_Tup1_N"/>
</dbReference>
<dbReference type="HOGENOM" id="CLU_102390_0_0_1"/>
<dbReference type="OrthoDB" id="3253044at2759"/>
<feature type="domain" description="Transcriptional repressor Tup1 N-terminal" evidence="5">
    <location>
        <begin position="14"/>
        <end position="88"/>
    </location>
</feature>
<feature type="region of interest" description="Disordered" evidence="4">
    <location>
        <begin position="140"/>
        <end position="166"/>
    </location>
</feature>
<protein>
    <recommendedName>
        <fullName evidence="5">Transcriptional repressor Tup1 N-terminal domain-containing protein</fullName>
    </recommendedName>
</protein>
<dbReference type="KEGG" id="gtt:GUITHDRAFT_99591"/>
<keyword evidence="3" id="KW-0175">Coiled coil</keyword>
<dbReference type="AlphaFoldDB" id="L1K2Y1"/>
<accession>L1K2Y1</accession>
<organism evidence="6">
    <name type="scientific">Guillardia theta (strain CCMP2712)</name>
    <name type="common">Cryptophyte</name>
    <dbReference type="NCBI Taxonomy" id="905079"/>
    <lineage>
        <taxon>Eukaryota</taxon>
        <taxon>Cryptophyceae</taxon>
        <taxon>Pyrenomonadales</taxon>
        <taxon>Geminigeraceae</taxon>
        <taxon>Guillardia</taxon>
    </lineage>
</organism>
<dbReference type="PaxDb" id="55529-EKX54942"/>
<reference evidence="8" key="2">
    <citation type="submission" date="2012-11" db="EMBL/GenBank/DDBJ databases">
        <authorList>
            <person name="Kuo A."/>
            <person name="Curtis B.A."/>
            <person name="Tanifuji G."/>
            <person name="Burki F."/>
            <person name="Gruber A."/>
            <person name="Irimia M."/>
            <person name="Maruyama S."/>
            <person name="Arias M.C."/>
            <person name="Ball S.G."/>
            <person name="Gile G.H."/>
            <person name="Hirakawa Y."/>
            <person name="Hopkins J.F."/>
            <person name="Rensing S.A."/>
            <person name="Schmutz J."/>
            <person name="Symeonidi A."/>
            <person name="Elias M."/>
            <person name="Eveleigh R.J."/>
            <person name="Herman E.K."/>
            <person name="Klute M.J."/>
            <person name="Nakayama T."/>
            <person name="Obornik M."/>
            <person name="Reyes-Prieto A."/>
            <person name="Armbrust E.V."/>
            <person name="Aves S.J."/>
            <person name="Beiko R.G."/>
            <person name="Coutinho P."/>
            <person name="Dacks J.B."/>
            <person name="Durnford D.G."/>
            <person name="Fast N.M."/>
            <person name="Green B.R."/>
            <person name="Grisdale C."/>
            <person name="Hempe F."/>
            <person name="Henrissat B."/>
            <person name="Hoppner M.P."/>
            <person name="Ishida K.-I."/>
            <person name="Kim E."/>
            <person name="Koreny L."/>
            <person name="Kroth P.G."/>
            <person name="Liu Y."/>
            <person name="Malik S.-B."/>
            <person name="Maier U.G."/>
            <person name="McRose D."/>
            <person name="Mock T."/>
            <person name="Neilson J.A."/>
            <person name="Onodera N.T."/>
            <person name="Poole A.M."/>
            <person name="Pritham E.J."/>
            <person name="Richards T.A."/>
            <person name="Rocap G."/>
            <person name="Roy S.W."/>
            <person name="Sarai C."/>
            <person name="Schaack S."/>
            <person name="Shirato S."/>
            <person name="Slamovits C.H."/>
            <person name="Spencer D.F."/>
            <person name="Suzuki S."/>
            <person name="Worden A.Z."/>
            <person name="Zauner S."/>
            <person name="Barry K."/>
            <person name="Bell C."/>
            <person name="Bharti A.K."/>
            <person name="Crow J.A."/>
            <person name="Grimwood J."/>
            <person name="Kramer R."/>
            <person name="Lindquist E."/>
            <person name="Lucas S."/>
            <person name="Salamov A."/>
            <person name="McFadden G.I."/>
            <person name="Lane C.E."/>
            <person name="Keeling P.J."/>
            <person name="Gray M.W."/>
            <person name="Grigoriev I.V."/>
            <person name="Archibald J.M."/>
        </authorList>
    </citation>
    <scope>NUCLEOTIDE SEQUENCE</scope>
    <source>
        <strain evidence="8">CCMP2712</strain>
    </source>
</reference>
<dbReference type="Pfam" id="PF08581">
    <property type="entry name" value="Tup_N"/>
    <property type="match status" value="1"/>
</dbReference>
<dbReference type="eggNOG" id="KOG0266">
    <property type="taxonomic scope" value="Eukaryota"/>
</dbReference>
<dbReference type="Gene3D" id="1.20.5.340">
    <property type="match status" value="1"/>
</dbReference>
<evidence type="ECO:0000256" key="2">
    <source>
        <dbReference type="ARBA" id="ARBA00023163"/>
    </source>
</evidence>
<dbReference type="RefSeq" id="XP_005841922.1">
    <property type="nucleotide sequence ID" value="XM_005841865.1"/>
</dbReference>
<reference evidence="6 8" key="1">
    <citation type="journal article" date="2012" name="Nature">
        <title>Algal genomes reveal evolutionary mosaicism and the fate of nucleomorphs.</title>
        <authorList>
            <consortium name="DOE Joint Genome Institute"/>
            <person name="Curtis B.A."/>
            <person name="Tanifuji G."/>
            <person name="Burki F."/>
            <person name="Gruber A."/>
            <person name="Irimia M."/>
            <person name="Maruyama S."/>
            <person name="Arias M.C."/>
            <person name="Ball S.G."/>
            <person name="Gile G.H."/>
            <person name="Hirakawa Y."/>
            <person name="Hopkins J.F."/>
            <person name="Kuo A."/>
            <person name="Rensing S.A."/>
            <person name="Schmutz J."/>
            <person name="Symeonidi A."/>
            <person name="Elias M."/>
            <person name="Eveleigh R.J."/>
            <person name="Herman E.K."/>
            <person name="Klute M.J."/>
            <person name="Nakayama T."/>
            <person name="Obornik M."/>
            <person name="Reyes-Prieto A."/>
            <person name="Armbrust E.V."/>
            <person name="Aves S.J."/>
            <person name="Beiko R.G."/>
            <person name="Coutinho P."/>
            <person name="Dacks J.B."/>
            <person name="Durnford D.G."/>
            <person name="Fast N.M."/>
            <person name="Green B.R."/>
            <person name="Grisdale C.J."/>
            <person name="Hempel F."/>
            <person name="Henrissat B."/>
            <person name="Hoppner M.P."/>
            <person name="Ishida K."/>
            <person name="Kim E."/>
            <person name="Koreny L."/>
            <person name="Kroth P.G."/>
            <person name="Liu Y."/>
            <person name="Malik S.B."/>
            <person name="Maier U.G."/>
            <person name="McRose D."/>
            <person name="Mock T."/>
            <person name="Neilson J.A."/>
            <person name="Onodera N.T."/>
            <person name="Poole A.M."/>
            <person name="Pritham E.J."/>
            <person name="Richards T.A."/>
            <person name="Rocap G."/>
            <person name="Roy S.W."/>
            <person name="Sarai C."/>
            <person name="Schaack S."/>
            <person name="Shirato S."/>
            <person name="Slamovits C.H."/>
            <person name="Spencer D.F."/>
            <person name="Suzuki S."/>
            <person name="Worden A.Z."/>
            <person name="Zauner S."/>
            <person name="Barry K."/>
            <person name="Bell C."/>
            <person name="Bharti A.K."/>
            <person name="Crow J.A."/>
            <person name="Grimwood J."/>
            <person name="Kramer R."/>
            <person name="Lindquist E."/>
            <person name="Lucas S."/>
            <person name="Salamov A."/>
            <person name="McFadden G.I."/>
            <person name="Lane C.E."/>
            <person name="Keeling P.J."/>
            <person name="Gray M.W."/>
            <person name="Grigoriev I.V."/>
            <person name="Archibald J.M."/>
        </authorList>
    </citation>
    <scope>NUCLEOTIDE SEQUENCE</scope>
    <source>
        <strain evidence="6 8">CCMP2712</strain>
    </source>
</reference>
<evidence type="ECO:0000259" key="5">
    <source>
        <dbReference type="Pfam" id="PF08581"/>
    </source>
</evidence>
<keyword evidence="2" id="KW-0804">Transcription</keyword>
<proteinExistence type="predicted"/>
<keyword evidence="8" id="KW-1185">Reference proteome</keyword>
<evidence type="ECO:0000256" key="3">
    <source>
        <dbReference type="SAM" id="Coils"/>
    </source>
</evidence>
<evidence type="ECO:0000313" key="8">
    <source>
        <dbReference type="Proteomes" id="UP000011087"/>
    </source>
</evidence>
<evidence type="ECO:0000256" key="1">
    <source>
        <dbReference type="ARBA" id="ARBA00023015"/>
    </source>
</evidence>
<feature type="coiled-coil region" evidence="3">
    <location>
        <begin position="19"/>
        <end position="74"/>
    </location>
</feature>
<dbReference type="STRING" id="905079.L1K2Y1"/>
<reference evidence="7" key="3">
    <citation type="submission" date="2016-03" db="UniProtKB">
        <authorList>
            <consortium name="EnsemblProtists"/>
        </authorList>
    </citation>
    <scope>IDENTIFICATION</scope>
</reference>
<name>L1K2Y1_GUITC</name>